<dbReference type="AlphaFoldDB" id="A0A3G3MFS8"/>
<gene>
    <name evidence="5" type="primary">rps1</name>
</gene>
<organism evidence="5">
    <name type="scientific">Synarthrophyton chejuense</name>
    <dbReference type="NCBI Taxonomy" id="2485825"/>
    <lineage>
        <taxon>Eukaryota</taxon>
        <taxon>Rhodophyta</taxon>
        <taxon>Florideophyceae</taxon>
        <taxon>Corallinophycidae</taxon>
        <taxon>Hapalidiales</taxon>
        <taxon>Hapalidiaceae</taxon>
        <taxon>Melobesioideae</taxon>
        <taxon>Synarthrophyton</taxon>
    </lineage>
</organism>
<evidence type="ECO:0000259" key="4">
    <source>
        <dbReference type="PROSITE" id="PS50126"/>
    </source>
</evidence>
<dbReference type="InterPro" id="IPR050437">
    <property type="entry name" value="Ribos_protein_bS1-like"/>
</dbReference>
<keyword evidence="3" id="KW-0687">Ribonucleoprotein</keyword>
<evidence type="ECO:0000256" key="3">
    <source>
        <dbReference type="ARBA" id="ARBA00023274"/>
    </source>
</evidence>
<evidence type="ECO:0000256" key="1">
    <source>
        <dbReference type="ARBA" id="ARBA00006767"/>
    </source>
</evidence>
<dbReference type="CDD" id="cd04465">
    <property type="entry name" value="S1_RPS1_repeat_ec2_hs2"/>
    <property type="match status" value="1"/>
</dbReference>
<sequence>MKNKTSNQSGFTHKDFASVLNKYNYNLNLGDITAGTIFSKEKEGFLVDIGSKIAAYLPKDEMIIYQKNFDQQEMINETREFFILAYNKKSEQLILSIKRLEYIRAWERIKQMEKEDIKLKLIVHEINKGGLLTLIEGIQGFIPNSHIVNIRNKNLLMNQNIECQFLLINEKSNKLILSNKRAILTKLSDTIYIGQITKGIVSKIESYGTFLIIYGINALLHISEIKKKEKQDTHTQLKIGDQVEVKIIHIDKKQGRLSVSQKNL</sequence>
<dbReference type="GeneID" id="38463411"/>
<dbReference type="GO" id="GO:0003735">
    <property type="term" value="F:structural constituent of ribosome"/>
    <property type="evidence" value="ECO:0007669"/>
    <property type="project" value="TreeGrafter"/>
</dbReference>
<feature type="domain" description="S1 motif" evidence="4">
    <location>
        <begin position="30"/>
        <end position="98"/>
    </location>
</feature>
<dbReference type="GO" id="GO:0005840">
    <property type="term" value="C:ribosome"/>
    <property type="evidence" value="ECO:0007669"/>
    <property type="project" value="UniProtKB-KW"/>
</dbReference>
<dbReference type="PANTHER" id="PTHR10724">
    <property type="entry name" value="30S RIBOSOMAL PROTEIN S1"/>
    <property type="match status" value="1"/>
</dbReference>
<dbReference type="RefSeq" id="YP_009541672.1">
    <property type="nucleotide sequence ID" value="NC_039977.1"/>
</dbReference>
<feature type="domain" description="S1 motif" evidence="4">
    <location>
        <begin position="116"/>
        <end position="180"/>
    </location>
</feature>
<dbReference type="PANTHER" id="PTHR10724:SF7">
    <property type="entry name" value="SMALL RIBOSOMAL SUBUNIT PROTEIN BS1C"/>
    <property type="match status" value="1"/>
</dbReference>
<reference evidence="5" key="1">
    <citation type="journal article" date="2018" name="Genome Biol. Evol.">
        <title>Mitochondrial and Plastid Genomes from Coralline Red Algae Provide Insights into the Incongruent Evolutionary Histories of Organelles.</title>
        <authorList>
            <person name="Lee J."/>
            <person name="Song H.J."/>
            <person name="In Park S."/>
            <person name="Lee Y.M."/>
            <person name="Jeong S.Y."/>
            <person name="Oh Cho T."/>
            <person name="Kim J.H."/>
            <person name="Choi H.G."/>
            <person name="Choi C.G."/>
            <person name="Nelson W.A."/>
            <person name="Fredericq S."/>
            <person name="Bhattacharya D."/>
            <person name="Su Yoon H."/>
        </authorList>
    </citation>
    <scope>NUCLEOTIDE SEQUENCE</scope>
</reference>
<protein>
    <submittedName>
        <fullName evidence="5">Ribosomal protein S1</fullName>
    </submittedName>
</protein>
<dbReference type="InterPro" id="IPR012340">
    <property type="entry name" value="NA-bd_OB-fold"/>
</dbReference>
<keyword evidence="5" id="KW-0934">Plastid</keyword>
<dbReference type="PROSITE" id="PS50126">
    <property type="entry name" value="S1"/>
    <property type="match status" value="3"/>
</dbReference>
<dbReference type="Gene3D" id="2.40.50.140">
    <property type="entry name" value="Nucleic acid-binding proteins"/>
    <property type="match status" value="3"/>
</dbReference>
<proteinExistence type="inferred from homology"/>
<dbReference type="Pfam" id="PF00575">
    <property type="entry name" value="S1"/>
    <property type="match status" value="2"/>
</dbReference>
<evidence type="ECO:0000256" key="2">
    <source>
        <dbReference type="ARBA" id="ARBA00022980"/>
    </source>
</evidence>
<dbReference type="GO" id="GO:1990904">
    <property type="term" value="C:ribonucleoprotein complex"/>
    <property type="evidence" value="ECO:0007669"/>
    <property type="project" value="UniProtKB-KW"/>
</dbReference>
<keyword evidence="2 5" id="KW-0689">Ribosomal protein</keyword>
<dbReference type="EMBL" id="MH281626">
    <property type="protein sequence ID" value="AYR05681.1"/>
    <property type="molecule type" value="Genomic_DNA"/>
</dbReference>
<evidence type="ECO:0000313" key="5">
    <source>
        <dbReference type="EMBL" id="AYR05681.1"/>
    </source>
</evidence>
<dbReference type="GO" id="GO:0006412">
    <property type="term" value="P:translation"/>
    <property type="evidence" value="ECO:0007669"/>
    <property type="project" value="TreeGrafter"/>
</dbReference>
<dbReference type="SUPFAM" id="SSF50249">
    <property type="entry name" value="Nucleic acid-binding proteins"/>
    <property type="match status" value="3"/>
</dbReference>
<dbReference type="InterPro" id="IPR003029">
    <property type="entry name" value="S1_domain"/>
</dbReference>
<feature type="domain" description="S1 motif" evidence="4">
    <location>
        <begin position="194"/>
        <end position="262"/>
    </location>
</feature>
<dbReference type="SMART" id="SM00316">
    <property type="entry name" value="S1"/>
    <property type="match status" value="3"/>
</dbReference>
<accession>A0A3G3MFS8</accession>
<dbReference type="GO" id="GO:0003729">
    <property type="term" value="F:mRNA binding"/>
    <property type="evidence" value="ECO:0007669"/>
    <property type="project" value="TreeGrafter"/>
</dbReference>
<comment type="similarity">
    <text evidence="1">Belongs to the bacterial ribosomal protein bS1 family.</text>
</comment>
<name>A0A3G3MFS8_9FLOR</name>
<geneLocation type="plastid" evidence="5"/>